<dbReference type="Pfam" id="PF02021">
    <property type="entry name" value="UPF0102"/>
    <property type="match status" value="1"/>
</dbReference>
<comment type="caution">
    <text evidence="3">The sequence shown here is derived from an EMBL/GenBank/DDBJ whole genome shotgun (WGS) entry which is preliminary data.</text>
</comment>
<dbReference type="AlphaFoldDB" id="A0A1F5TP27"/>
<dbReference type="CDD" id="cd20736">
    <property type="entry name" value="PoNe_Nuclease"/>
    <property type="match status" value="1"/>
</dbReference>
<sequence length="119" mass="14036">MNHNQKIGKLGEDLACKYLQEKGYEILDRNIKTSFKEIDIVARIKEKIVFIEVKTRTNLKFGGADEAINHKKIKNLKKAIKMYFFQTKLYTDNFRLDLVAIDIEPNKNITNIKHYKDLF</sequence>
<evidence type="ECO:0000256" key="1">
    <source>
        <dbReference type="ARBA" id="ARBA00006738"/>
    </source>
</evidence>
<evidence type="ECO:0000313" key="3">
    <source>
        <dbReference type="EMBL" id="OGF40271.1"/>
    </source>
</evidence>
<dbReference type="InterPro" id="IPR003509">
    <property type="entry name" value="UPF0102_YraN-like"/>
</dbReference>
<dbReference type="EMBL" id="MFGO01000032">
    <property type="protein sequence ID" value="OGF40271.1"/>
    <property type="molecule type" value="Genomic_DNA"/>
</dbReference>
<dbReference type="InterPro" id="IPR011335">
    <property type="entry name" value="Restrct_endonuc-II-like"/>
</dbReference>
<dbReference type="Gene3D" id="3.40.1350.10">
    <property type="match status" value="1"/>
</dbReference>
<evidence type="ECO:0000313" key="4">
    <source>
        <dbReference type="Proteomes" id="UP000177579"/>
    </source>
</evidence>
<dbReference type="GO" id="GO:0003676">
    <property type="term" value="F:nucleic acid binding"/>
    <property type="evidence" value="ECO:0007669"/>
    <property type="project" value="InterPro"/>
</dbReference>
<comment type="similarity">
    <text evidence="1 2">Belongs to the UPF0102 family.</text>
</comment>
<gene>
    <name evidence="3" type="ORF">A2531_04540</name>
</gene>
<name>A0A1F5TP27_9BACT</name>
<dbReference type="InterPro" id="IPR011856">
    <property type="entry name" value="tRNA_endonuc-like_dom_sf"/>
</dbReference>
<dbReference type="SUPFAM" id="SSF52980">
    <property type="entry name" value="Restriction endonuclease-like"/>
    <property type="match status" value="1"/>
</dbReference>
<proteinExistence type="inferred from homology"/>
<dbReference type="PANTHER" id="PTHR34039:SF1">
    <property type="entry name" value="UPF0102 PROTEIN YRAN"/>
    <property type="match status" value="1"/>
</dbReference>
<protein>
    <recommendedName>
        <fullName evidence="2">UPF0102 protein A2531_04540</fullName>
    </recommendedName>
</protein>
<dbReference type="PANTHER" id="PTHR34039">
    <property type="entry name" value="UPF0102 PROTEIN YRAN"/>
    <property type="match status" value="1"/>
</dbReference>
<reference evidence="3 4" key="1">
    <citation type="journal article" date="2016" name="Nat. Commun.">
        <title>Thousands of microbial genomes shed light on interconnected biogeochemical processes in an aquifer system.</title>
        <authorList>
            <person name="Anantharaman K."/>
            <person name="Brown C.T."/>
            <person name="Hug L.A."/>
            <person name="Sharon I."/>
            <person name="Castelle C.J."/>
            <person name="Probst A.J."/>
            <person name="Thomas B.C."/>
            <person name="Singh A."/>
            <person name="Wilkins M.J."/>
            <person name="Karaoz U."/>
            <person name="Brodie E.L."/>
            <person name="Williams K.H."/>
            <person name="Hubbard S.S."/>
            <person name="Banfield J.F."/>
        </authorList>
    </citation>
    <scope>NUCLEOTIDE SEQUENCE [LARGE SCALE GENOMIC DNA]</scope>
</reference>
<dbReference type="HAMAP" id="MF_00048">
    <property type="entry name" value="UPF0102"/>
    <property type="match status" value="1"/>
</dbReference>
<accession>A0A1F5TP27</accession>
<dbReference type="Proteomes" id="UP000177579">
    <property type="component" value="Unassembled WGS sequence"/>
</dbReference>
<dbReference type="NCBIfam" id="NF009150">
    <property type="entry name" value="PRK12497.1-3"/>
    <property type="match status" value="1"/>
</dbReference>
<evidence type="ECO:0000256" key="2">
    <source>
        <dbReference type="HAMAP-Rule" id="MF_00048"/>
    </source>
</evidence>
<organism evidence="3 4">
    <name type="scientific">Candidatus Falkowbacteria bacterium RIFOXYD2_FULL_34_120</name>
    <dbReference type="NCBI Taxonomy" id="1798007"/>
    <lineage>
        <taxon>Bacteria</taxon>
        <taxon>Candidatus Falkowiibacteriota</taxon>
    </lineage>
</organism>